<feature type="compositionally biased region" description="Low complexity" evidence="12">
    <location>
        <begin position="854"/>
        <end position="878"/>
    </location>
</feature>
<protein>
    <recommendedName>
        <fullName evidence="2">non-specific serine/threonine protein kinase</fullName>
        <ecNumber evidence="2">2.7.11.1</ecNumber>
    </recommendedName>
</protein>
<evidence type="ECO:0000256" key="3">
    <source>
        <dbReference type="ARBA" id="ARBA00022527"/>
    </source>
</evidence>
<evidence type="ECO:0000259" key="13">
    <source>
        <dbReference type="PROSITE" id="PS50011"/>
    </source>
</evidence>
<evidence type="ECO:0000256" key="2">
    <source>
        <dbReference type="ARBA" id="ARBA00012513"/>
    </source>
</evidence>
<feature type="region of interest" description="Disordered" evidence="12">
    <location>
        <begin position="681"/>
        <end position="777"/>
    </location>
</feature>
<sequence>MITYLGSLGRCSMINRAFGTIGIVQTRLPPLSRQGPPPLPRKEQQEFEDAVKAASRPAVQSQPAGLTHDALAAEPGGGAHPDARVKPPPEFEGDVNPVTGERGVPNASRNAQVYRIRHSTSDRGSGFSLRPVYRISGHMSSVLDDYEPLEVIGNGSFGVIRKVKRRSDGELFARKELNFERMTDRDRKQIVAEVNILKDLKHDNIVRYINRYVDQENKMLYILMEYCGGGDLASLINTARRQSRPLPEDQIWNLFAQILLALHHCHFPNQPPLADASASSVPLPPGPEPSQPKHQQVLHRDLKPENVFLSSDNCIKLGDFGLAKQIASASFASTYVGTPYYMSPELMNEKAYDTKSDIWSLGCLVYELCALNAPFHDAQTYTELANSIRSGRIPPIPKGYSTALNSVIKSMLNINPAMRPSTAQLLKVEQLAFAYKLVEVNKMITDVRNRREALHAREKAAAAREQVILEREAAGDAVRTELLGRVKQLEEEATLFANEKSQLAAERIRFDSERELLERAASDFAKERVNFEEQVSMARDAYRDFTEEKLAFQKAKAQWEAEVLARMSKAPLDDVKNKVSLYSSRYNPIDDDTPTKVVNEQLLFPLENDETPSKIPINKKLIATVPSAPPLPALAPRVAQRLRSQHKMPPLPHTGQEVTPRRLLPSKSLTDLGSAMKGIILTESGTVIPTPTKSESDDSGEEEANGDDEGRAGPSRLPSNNVSNNVSEAETTASWEKGPYEFAPSVDASHVTARHRPVRRRSIAQPSRPPATGSLIPKMSASALTVPLPAGTTTTIPTNPSIKEGLAAAMTTSLPPAPVWDLADEESLPSPFAKRNTDFSVYATDKGAETKPNSGGSSLSSTSSSKSIKSSRGSLISRAMKASGEAQKALARRQADMKPSL</sequence>
<organism evidence="14 15">
    <name type="scientific">Hydnum rufescens UP504</name>
    <dbReference type="NCBI Taxonomy" id="1448309"/>
    <lineage>
        <taxon>Eukaryota</taxon>
        <taxon>Fungi</taxon>
        <taxon>Dikarya</taxon>
        <taxon>Basidiomycota</taxon>
        <taxon>Agaricomycotina</taxon>
        <taxon>Agaricomycetes</taxon>
        <taxon>Cantharellales</taxon>
        <taxon>Hydnaceae</taxon>
        <taxon>Hydnum</taxon>
    </lineage>
</organism>
<feature type="region of interest" description="Disordered" evidence="12">
    <location>
        <begin position="28"/>
        <end position="105"/>
    </location>
</feature>
<evidence type="ECO:0000256" key="4">
    <source>
        <dbReference type="ARBA" id="ARBA00022679"/>
    </source>
</evidence>
<keyword evidence="6" id="KW-0418">Kinase</keyword>
<dbReference type="InterPro" id="IPR000719">
    <property type="entry name" value="Prot_kinase_dom"/>
</dbReference>
<evidence type="ECO:0000256" key="1">
    <source>
        <dbReference type="ARBA" id="ARBA00010886"/>
    </source>
</evidence>
<dbReference type="OrthoDB" id="10250725at2759"/>
<evidence type="ECO:0000313" key="14">
    <source>
        <dbReference type="EMBL" id="KAF9519205.1"/>
    </source>
</evidence>
<feature type="region of interest" description="Disordered" evidence="12">
    <location>
        <begin position="275"/>
        <end position="297"/>
    </location>
</feature>
<name>A0A9P6E1W2_9AGAM</name>
<comment type="catalytic activity">
    <reaction evidence="8">
        <text>L-threonyl-[protein] + ATP = O-phospho-L-threonyl-[protein] + ADP + H(+)</text>
        <dbReference type="Rhea" id="RHEA:46608"/>
        <dbReference type="Rhea" id="RHEA-COMP:11060"/>
        <dbReference type="Rhea" id="RHEA-COMP:11605"/>
        <dbReference type="ChEBI" id="CHEBI:15378"/>
        <dbReference type="ChEBI" id="CHEBI:30013"/>
        <dbReference type="ChEBI" id="CHEBI:30616"/>
        <dbReference type="ChEBI" id="CHEBI:61977"/>
        <dbReference type="ChEBI" id="CHEBI:456216"/>
        <dbReference type="EC" id="2.7.11.1"/>
    </reaction>
</comment>
<dbReference type="GO" id="GO:0004674">
    <property type="term" value="F:protein serine/threonine kinase activity"/>
    <property type="evidence" value="ECO:0007669"/>
    <property type="project" value="UniProtKB-KW"/>
</dbReference>
<dbReference type="Gene3D" id="3.30.200.20">
    <property type="entry name" value="Phosphorylase Kinase, domain 1"/>
    <property type="match status" value="2"/>
</dbReference>
<evidence type="ECO:0000256" key="11">
    <source>
        <dbReference type="SAM" id="Coils"/>
    </source>
</evidence>
<evidence type="ECO:0000256" key="9">
    <source>
        <dbReference type="ARBA" id="ARBA00048679"/>
    </source>
</evidence>
<accession>A0A9P6E1W2</accession>
<feature type="compositionally biased region" description="Polar residues" evidence="12">
    <location>
        <begin position="683"/>
        <end position="693"/>
    </location>
</feature>
<dbReference type="EMBL" id="MU128919">
    <property type="protein sequence ID" value="KAF9519205.1"/>
    <property type="molecule type" value="Genomic_DNA"/>
</dbReference>
<keyword evidence="11" id="KW-0175">Coiled coil</keyword>
<comment type="catalytic activity">
    <reaction evidence="9">
        <text>L-seryl-[protein] + ATP = O-phospho-L-seryl-[protein] + ADP + H(+)</text>
        <dbReference type="Rhea" id="RHEA:17989"/>
        <dbReference type="Rhea" id="RHEA-COMP:9863"/>
        <dbReference type="Rhea" id="RHEA-COMP:11604"/>
        <dbReference type="ChEBI" id="CHEBI:15378"/>
        <dbReference type="ChEBI" id="CHEBI:29999"/>
        <dbReference type="ChEBI" id="CHEBI:30616"/>
        <dbReference type="ChEBI" id="CHEBI:83421"/>
        <dbReference type="ChEBI" id="CHEBI:456216"/>
        <dbReference type="EC" id="2.7.11.1"/>
    </reaction>
</comment>
<dbReference type="EC" id="2.7.11.1" evidence="2"/>
<feature type="compositionally biased region" description="Acidic residues" evidence="12">
    <location>
        <begin position="697"/>
        <end position="707"/>
    </location>
</feature>
<keyword evidence="5 10" id="KW-0547">Nucleotide-binding</keyword>
<dbReference type="SMART" id="SM00220">
    <property type="entry name" value="S_TKc"/>
    <property type="match status" value="1"/>
</dbReference>
<comment type="similarity">
    <text evidence="1">Belongs to the protein kinase superfamily. NEK Ser/Thr protein kinase family. NIMA subfamily.</text>
</comment>
<dbReference type="Pfam" id="PF00069">
    <property type="entry name" value="Pkinase"/>
    <property type="match status" value="2"/>
</dbReference>
<evidence type="ECO:0000256" key="10">
    <source>
        <dbReference type="PROSITE-ProRule" id="PRU10141"/>
    </source>
</evidence>
<dbReference type="InterPro" id="IPR051131">
    <property type="entry name" value="NEK_Ser/Thr_kinase_NIMA"/>
</dbReference>
<dbReference type="Gene3D" id="1.10.510.10">
    <property type="entry name" value="Transferase(Phosphotransferase) domain 1"/>
    <property type="match status" value="1"/>
</dbReference>
<keyword evidence="3" id="KW-0723">Serine/threonine-protein kinase</keyword>
<feature type="binding site" evidence="10">
    <location>
        <position position="175"/>
    </location>
    <ligand>
        <name>ATP</name>
        <dbReference type="ChEBI" id="CHEBI:30616"/>
    </ligand>
</feature>
<evidence type="ECO:0000313" key="15">
    <source>
        <dbReference type="Proteomes" id="UP000886523"/>
    </source>
</evidence>
<comment type="caution">
    <text evidence="14">The sequence shown here is derived from an EMBL/GenBank/DDBJ whole genome shotgun (WGS) entry which is preliminary data.</text>
</comment>
<evidence type="ECO:0000256" key="6">
    <source>
        <dbReference type="ARBA" id="ARBA00022777"/>
    </source>
</evidence>
<evidence type="ECO:0000256" key="8">
    <source>
        <dbReference type="ARBA" id="ARBA00047899"/>
    </source>
</evidence>
<dbReference type="PANTHER" id="PTHR44899">
    <property type="entry name" value="CAMK FAMILY PROTEIN KINASE"/>
    <property type="match status" value="1"/>
</dbReference>
<feature type="compositionally biased region" description="Basic residues" evidence="12">
    <location>
        <begin position="752"/>
        <end position="762"/>
    </location>
</feature>
<dbReference type="InterPro" id="IPR008271">
    <property type="entry name" value="Ser/Thr_kinase_AS"/>
</dbReference>
<keyword evidence="4" id="KW-0808">Transferase</keyword>
<dbReference type="AlphaFoldDB" id="A0A9P6E1W2"/>
<gene>
    <name evidence="14" type="ORF">BS47DRAFT_1482187</name>
</gene>
<feature type="domain" description="Protein kinase" evidence="13">
    <location>
        <begin position="146"/>
        <end position="433"/>
    </location>
</feature>
<feature type="compositionally biased region" description="Basic and acidic residues" evidence="12">
    <location>
        <begin position="40"/>
        <end position="51"/>
    </location>
</feature>
<dbReference type="PROSITE" id="PS00108">
    <property type="entry name" value="PROTEIN_KINASE_ST"/>
    <property type="match status" value="1"/>
</dbReference>
<proteinExistence type="inferred from homology"/>
<keyword evidence="7 10" id="KW-0067">ATP-binding</keyword>
<dbReference type="FunFam" id="3.30.200.20:FF:000097">
    <property type="entry name" value="Probable serine/threonine-protein kinase nek1"/>
    <property type="match status" value="1"/>
</dbReference>
<dbReference type="PROSITE" id="PS00107">
    <property type="entry name" value="PROTEIN_KINASE_ATP"/>
    <property type="match status" value="1"/>
</dbReference>
<dbReference type="Proteomes" id="UP000886523">
    <property type="component" value="Unassembled WGS sequence"/>
</dbReference>
<dbReference type="CDD" id="cd08217">
    <property type="entry name" value="STKc_Nek2"/>
    <property type="match status" value="1"/>
</dbReference>
<feature type="region of interest" description="Disordered" evidence="12">
    <location>
        <begin position="843"/>
        <end position="901"/>
    </location>
</feature>
<evidence type="ECO:0000256" key="7">
    <source>
        <dbReference type="ARBA" id="ARBA00022840"/>
    </source>
</evidence>
<reference evidence="14" key="1">
    <citation type="journal article" date="2020" name="Nat. Commun.">
        <title>Large-scale genome sequencing of mycorrhizal fungi provides insights into the early evolution of symbiotic traits.</title>
        <authorList>
            <person name="Miyauchi S."/>
            <person name="Kiss E."/>
            <person name="Kuo A."/>
            <person name="Drula E."/>
            <person name="Kohler A."/>
            <person name="Sanchez-Garcia M."/>
            <person name="Morin E."/>
            <person name="Andreopoulos B."/>
            <person name="Barry K.W."/>
            <person name="Bonito G."/>
            <person name="Buee M."/>
            <person name="Carver A."/>
            <person name="Chen C."/>
            <person name="Cichocki N."/>
            <person name="Clum A."/>
            <person name="Culley D."/>
            <person name="Crous P.W."/>
            <person name="Fauchery L."/>
            <person name="Girlanda M."/>
            <person name="Hayes R.D."/>
            <person name="Keri Z."/>
            <person name="LaButti K."/>
            <person name="Lipzen A."/>
            <person name="Lombard V."/>
            <person name="Magnuson J."/>
            <person name="Maillard F."/>
            <person name="Murat C."/>
            <person name="Nolan M."/>
            <person name="Ohm R.A."/>
            <person name="Pangilinan J."/>
            <person name="Pereira M.F."/>
            <person name="Perotto S."/>
            <person name="Peter M."/>
            <person name="Pfister S."/>
            <person name="Riley R."/>
            <person name="Sitrit Y."/>
            <person name="Stielow J.B."/>
            <person name="Szollosi G."/>
            <person name="Zifcakova L."/>
            <person name="Stursova M."/>
            <person name="Spatafora J.W."/>
            <person name="Tedersoo L."/>
            <person name="Vaario L.M."/>
            <person name="Yamada A."/>
            <person name="Yan M."/>
            <person name="Wang P."/>
            <person name="Xu J."/>
            <person name="Bruns T."/>
            <person name="Baldrian P."/>
            <person name="Vilgalys R."/>
            <person name="Dunand C."/>
            <person name="Henrissat B."/>
            <person name="Grigoriev I.V."/>
            <person name="Hibbett D."/>
            <person name="Nagy L.G."/>
            <person name="Martin F.M."/>
        </authorList>
    </citation>
    <scope>NUCLEOTIDE SEQUENCE</scope>
    <source>
        <strain evidence="14">UP504</strain>
    </source>
</reference>
<dbReference type="PROSITE" id="PS50011">
    <property type="entry name" value="PROTEIN_KINASE_DOM"/>
    <property type="match status" value="1"/>
</dbReference>
<dbReference type="PANTHER" id="PTHR44899:SF10">
    <property type="entry name" value="NIMA-RELATED KINASE 2"/>
    <property type="match status" value="1"/>
</dbReference>
<keyword evidence="15" id="KW-1185">Reference proteome</keyword>
<dbReference type="GO" id="GO:0005524">
    <property type="term" value="F:ATP binding"/>
    <property type="evidence" value="ECO:0007669"/>
    <property type="project" value="UniProtKB-UniRule"/>
</dbReference>
<dbReference type="InterPro" id="IPR017441">
    <property type="entry name" value="Protein_kinase_ATP_BS"/>
</dbReference>
<feature type="coiled-coil region" evidence="11">
    <location>
        <begin position="486"/>
        <end position="534"/>
    </location>
</feature>
<dbReference type="SUPFAM" id="SSF56112">
    <property type="entry name" value="Protein kinase-like (PK-like)"/>
    <property type="match status" value="1"/>
</dbReference>
<feature type="region of interest" description="Disordered" evidence="12">
    <location>
        <begin position="817"/>
        <end position="836"/>
    </location>
</feature>
<dbReference type="InterPro" id="IPR011009">
    <property type="entry name" value="Kinase-like_dom_sf"/>
</dbReference>
<evidence type="ECO:0000256" key="12">
    <source>
        <dbReference type="SAM" id="MobiDB-lite"/>
    </source>
</evidence>
<evidence type="ECO:0000256" key="5">
    <source>
        <dbReference type="ARBA" id="ARBA00022741"/>
    </source>
</evidence>